<evidence type="ECO:0000256" key="2">
    <source>
        <dbReference type="SAM" id="Coils"/>
    </source>
</evidence>
<evidence type="ECO:0000313" key="4">
    <source>
        <dbReference type="EMBL" id="CAH2717681.1"/>
    </source>
</evidence>
<feature type="domain" description="Insertion element IS150 protein InsJ-like helix-turn-helix" evidence="3">
    <location>
        <begin position="63"/>
        <end position="116"/>
    </location>
</feature>
<dbReference type="SUPFAM" id="SSF46689">
    <property type="entry name" value="Homeodomain-like"/>
    <property type="match status" value="1"/>
</dbReference>
<dbReference type="Proteomes" id="UP000838308">
    <property type="component" value="Unassembled WGS sequence"/>
</dbReference>
<evidence type="ECO:0000259" key="3">
    <source>
        <dbReference type="Pfam" id="PF13518"/>
    </source>
</evidence>
<evidence type="ECO:0000256" key="1">
    <source>
        <dbReference type="ARBA" id="ARBA00038232"/>
    </source>
</evidence>
<dbReference type="SUPFAM" id="SSF48295">
    <property type="entry name" value="TrpR-like"/>
    <property type="match status" value="1"/>
</dbReference>
<dbReference type="EMBL" id="CALBWS010000073">
    <property type="protein sequence ID" value="CAH2717681.1"/>
    <property type="molecule type" value="Genomic_DNA"/>
</dbReference>
<dbReference type="Pfam" id="PF13518">
    <property type="entry name" value="HTH_28"/>
    <property type="match status" value="2"/>
</dbReference>
<reference evidence="4" key="1">
    <citation type="submission" date="2022-04" db="EMBL/GenBank/DDBJ databases">
        <authorList>
            <person name="Criscuolo A."/>
        </authorList>
    </citation>
    <scope>NUCLEOTIDE SEQUENCE</scope>
    <source>
        <strain evidence="4">CIP111895</strain>
    </source>
</reference>
<dbReference type="InterPro" id="IPR009057">
    <property type="entry name" value="Homeodomain-like_sf"/>
</dbReference>
<dbReference type="Gene3D" id="1.10.10.10">
    <property type="entry name" value="Winged helix-like DNA-binding domain superfamily/Winged helix DNA-binding domain"/>
    <property type="match status" value="2"/>
</dbReference>
<name>A0ABM9EYF4_9BACI</name>
<gene>
    <name evidence="4" type="ORF">BACCIP111895_04909</name>
</gene>
<dbReference type="InterPro" id="IPR010921">
    <property type="entry name" value="Trp_repressor/repl_initiator"/>
</dbReference>
<evidence type="ECO:0000313" key="5">
    <source>
        <dbReference type="Proteomes" id="UP000838308"/>
    </source>
</evidence>
<comment type="caution">
    <text evidence="4">The sequence shown here is derived from an EMBL/GenBank/DDBJ whole genome shotgun (WGS) entry which is preliminary data.</text>
</comment>
<dbReference type="PANTHER" id="PTHR33795:SF1">
    <property type="entry name" value="INSERTION ELEMENT IS150 PROTEIN INSJ"/>
    <property type="match status" value="1"/>
</dbReference>
<comment type="similarity">
    <text evidence="1">Belongs to the IS150/IS1296 orfA family.</text>
</comment>
<dbReference type="InterPro" id="IPR052057">
    <property type="entry name" value="IS150/IS1296_orfA-like"/>
</dbReference>
<dbReference type="InterPro" id="IPR036388">
    <property type="entry name" value="WH-like_DNA-bd_sf"/>
</dbReference>
<accession>A0ABM9EYF4</accession>
<dbReference type="InterPro" id="IPR055247">
    <property type="entry name" value="InsJ-like_HTH"/>
</dbReference>
<feature type="coiled-coil region" evidence="2">
    <location>
        <begin position="137"/>
        <end position="166"/>
    </location>
</feature>
<organism evidence="4 5">
    <name type="scientific">Neobacillus rhizosphaerae</name>
    <dbReference type="NCBI Taxonomy" id="2880965"/>
    <lineage>
        <taxon>Bacteria</taxon>
        <taxon>Bacillati</taxon>
        <taxon>Bacillota</taxon>
        <taxon>Bacilli</taxon>
        <taxon>Bacillales</taxon>
        <taxon>Bacillaceae</taxon>
        <taxon>Neobacillus</taxon>
    </lineage>
</organism>
<protein>
    <submittedName>
        <fullName evidence="4">IS3 family transposase ISBce19</fullName>
    </submittedName>
</protein>
<dbReference type="PANTHER" id="PTHR33795">
    <property type="entry name" value="INSERTION ELEMENT IS150 PROTEIN INSJ"/>
    <property type="match status" value="1"/>
</dbReference>
<keyword evidence="5" id="KW-1185">Reference proteome</keyword>
<proteinExistence type="inferred from homology"/>
<feature type="domain" description="Insertion element IS150 protein InsJ-like helix-turn-helix" evidence="3">
    <location>
        <begin position="9"/>
        <end position="54"/>
    </location>
</feature>
<sequence>MAKFTAEDRIQIVLRYVNGNEAMNEIAQEAKVSLSIVSGWIRLYEQQGIEAFQKKYTSYSLQFKMDVLNYMNETGTSSYDAAAIFNISSPRLIRNWRSKFEQGGIGALEQKKKGRPPMKKETKKIDSKKTIPAEGSVEALQKKIELLEMENAYLKKLNALVQLQEKLQTKSKRK</sequence>
<keyword evidence="2" id="KW-0175">Coiled coil</keyword>